<evidence type="ECO:0000259" key="3">
    <source>
        <dbReference type="PROSITE" id="PS50030"/>
    </source>
</evidence>
<proteinExistence type="predicted"/>
<feature type="compositionally biased region" description="Basic and acidic residues" evidence="2">
    <location>
        <begin position="337"/>
        <end position="355"/>
    </location>
</feature>
<feature type="region of interest" description="Disordered" evidence="2">
    <location>
        <begin position="222"/>
        <end position="246"/>
    </location>
</feature>
<dbReference type="SUPFAM" id="SSF143503">
    <property type="entry name" value="PUG domain-like"/>
    <property type="match status" value="1"/>
</dbReference>
<dbReference type="SUPFAM" id="SSF46934">
    <property type="entry name" value="UBA-like"/>
    <property type="match status" value="1"/>
</dbReference>
<dbReference type="EMBL" id="BSDZ01000089">
    <property type="protein sequence ID" value="GLI69989.1"/>
    <property type="molecule type" value="Genomic_DNA"/>
</dbReference>
<dbReference type="PANTHER" id="PTHR46713">
    <property type="entry name" value="F13M7.16 PROTEIN"/>
    <property type="match status" value="1"/>
</dbReference>
<keyword evidence="5" id="KW-1185">Reference proteome</keyword>
<dbReference type="CDD" id="cd14290">
    <property type="entry name" value="UBA_PUB_plant"/>
    <property type="match status" value="1"/>
</dbReference>
<feature type="domain" description="UBA" evidence="3">
    <location>
        <begin position="161"/>
        <end position="203"/>
    </location>
</feature>
<protein>
    <recommendedName>
        <fullName evidence="3">UBA domain-containing protein</fullName>
    </recommendedName>
</protein>
<sequence length="485" mass="54040">QIDSFLWKTFSGGLFEKKTSWTPVTLPMAKSLRCGVCGILLRNVVEAQNHGQATGHGSFEESTEVIKVMKCISCGKPCRTDAERDMHKRFTGHAEYVEEAAEAILNTEQEMKEVRDAMEEETDILRASLGKPPRAKAAAGTHGAEPGSEAGDSGGEMVSAEVPEALLKEMEEMGFARNRAVRAIWFSKAVTSVEAAVNWLLEHDTDPDIDEPLMVKKADIEGAAGGSGAEGGSSKEPVDPAEARRKAEELFRKAREKREKEEKELERQRELERIRAGKEMQKMREKDEELALKRIAEQRKREKEEEARAREELRKKLEEDRKERRRRLGLPEELTEEEKAREAEKRKKQEDEEASKKAFNYVKPVSALSKMRNQLVDLKKQHAGGAAGGSGEEAFKTACATMMRYLGNIAANPGEEKFRSIRMANAAFQQRVSALPGAIDFLITCGFEKTEDALVMRPEKVNAELLNGAGGALNEALTNPFFGML</sequence>
<feature type="coiled-coil region" evidence="1">
    <location>
        <begin position="97"/>
        <end position="124"/>
    </location>
</feature>
<dbReference type="Pfam" id="PF24560">
    <property type="entry name" value="zf-C2H2_OTU1_C"/>
    <property type="match status" value="1"/>
</dbReference>
<dbReference type="PROSITE" id="PS00028">
    <property type="entry name" value="ZINC_FINGER_C2H2_1"/>
    <property type="match status" value="1"/>
</dbReference>
<evidence type="ECO:0000256" key="2">
    <source>
        <dbReference type="SAM" id="MobiDB-lite"/>
    </source>
</evidence>
<evidence type="ECO:0000256" key="1">
    <source>
        <dbReference type="SAM" id="Coils"/>
    </source>
</evidence>
<feature type="region of interest" description="Disordered" evidence="2">
    <location>
        <begin position="129"/>
        <end position="157"/>
    </location>
</feature>
<dbReference type="InterPro" id="IPR036339">
    <property type="entry name" value="PUB-like_dom_sf"/>
</dbReference>
<feature type="region of interest" description="Disordered" evidence="2">
    <location>
        <begin position="335"/>
        <end position="355"/>
    </location>
</feature>
<dbReference type="Proteomes" id="UP001165090">
    <property type="component" value="Unassembled WGS sequence"/>
</dbReference>
<dbReference type="PANTHER" id="PTHR46713:SF1">
    <property type="entry name" value="F13M7.16 PROTEIN"/>
    <property type="match status" value="1"/>
</dbReference>
<dbReference type="PROSITE" id="PS50030">
    <property type="entry name" value="UBA"/>
    <property type="match status" value="1"/>
</dbReference>
<dbReference type="Pfam" id="PF09409">
    <property type="entry name" value="PUB"/>
    <property type="match status" value="1"/>
</dbReference>
<organism evidence="4 5">
    <name type="scientific">Volvox africanus</name>
    <dbReference type="NCBI Taxonomy" id="51714"/>
    <lineage>
        <taxon>Eukaryota</taxon>
        <taxon>Viridiplantae</taxon>
        <taxon>Chlorophyta</taxon>
        <taxon>core chlorophytes</taxon>
        <taxon>Chlorophyceae</taxon>
        <taxon>CS clade</taxon>
        <taxon>Chlamydomonadales</taxon>
        <taxon>Volvocaceae</taxon>
        <taxon>Volvox</taxon>
    </lineage>
</organism>
<dbReference type="Gene3D" id="1.10.8.10">
    <property type="entry name" value="DNA helicase RuvA subunit, C-terminal domain"/>
    <property type="match status" value="1"/>
</dbReference>
<comment type="caution">
    <text evidence="4">The sequence shown here is derived from an EMBL/GenBank/DDBJ whole genome shotgun (WGS) entry which is preliminary data.</text>
</comment>
<keyword evidence="1" id="KW-0175">Coiled coil</keyword>
<evidence type="ECO:0000313" key="4">
    <source>
        <dbReference type="EMBL" id="GLI69989.1"/>
    </source>
</evidence>
<gene>
    <name evidence="4" type="ORF">VaNZ11_014719</name>
</gene>
<accession>A0ABQ5SJP4</accession>
<evidence type="ECO:0000313" key="5">
    <source>
        <dbReference type="Proteomes" id="UP001165090"/>
    </source>
</evidence>
<dbReference type="Pfam" id="PF22562">
    <property type="entry name" value="UBA_7"/>
    <property type="match status" value="1"/>
</dbReference>
<dbReference type="InterPro" id="IPR057766">
    <property type="entry name" value="Znf-C2H2_OTU1-like_C"/>
</dbReference>
<dbReference type="InterPro" id="IPR015940">
    <property type="entry name" value="UBA"/>
</dbReference>
<dbReference type="SMART" id="SM00580">
    <property type="entry name" value="PUG"/>
    <property type="match status" value="1"/>
</dbReference>
<name>A0ABQ5SJP4_9CHLO</name>
<dbReference type="InterPro" id="IPR009060">
    <property type="entry name" value="UBA-like_sf"/>
</dbReference>
<dbReference type="InterPro" id="IPR018997">
    <property type="entry name" value="PUB_domain"/>
</dbReference>
<feature type="non-terminal residue" evidence="4">
    <location>
        <position position="1"/>
    </location>
</feature>
<dbReference type="Gene3D" id="1.20.58.2190">
    <property type="match status" value="1"/>
</dbReference>
<feature type="compositionally biased region" description="Basic and acidic residues" evidence="2">
    <location>
        <begin position="236"/>
        <end position="246"/>
    </location>
</feature>
<dbReference type="InterPro" id="IPR013087">
    <property type="entry name" value="Znf_C2H2_type"/>
</dbReference>
<reference evidence="4 5" key="1">
    <citation type="journal article" date="2023" name="IScience">
        <title>Expanded male sex-determining region conserved during the evolution of homothallism in the green alga Volvox.</title>
        <authorList>
            <person name="Yamamoto K."/>
            <person name="Matsuzaki R."/>
            <person name="Mahakham W."/>
            <person name="Heman W."/>
            <person name="Sekimoto H."/>
            <person name="Kawachi M."/>
            <person name="Minakuchi Y."/>
            <person name="Toyoda A."/>
            <person name="Nozaki H."/>
        </authorList>
    </citation>
    <scope>NUCLEOTIDE SEQUENCE [LARGE SCALE GENOMIC DNA]</scope>
    <source>
        <strain evidence="4 5">NIES-4468</strain>
    </source>
</reference>